<evidence type="ECO:0000256" key="1">
    <source>
        <dbReference type="SAM" id="Phobius"/>
    </source>
</evidence>
<dbReference type="OrthoDB" id="9859603at2"/>
<proteinExistence type="predicted"/>
<comment type="caution">
    <text evidence="2">The sequence shown here is derived from an EMBL/GenBank/DDBJ whole genome shotgun (WGS) entry which is preliminary data.</text>
</comment>
<dbReference type="RefSeq" id="WP_045775776.1">
    <property type="nucleotide sequence ID" value="NZ_LAJY01000248.1"/>
</dbReference>
<evidence type="ECO:0000313" key="2">
    <source>
        <dbReference type="EMBL" id="KJV09612.1"/>
    </source>
</evidence>
<keyword evidence="3" id="KW-1185">Reference proteome</keyword>
<accession>A0A0F3ISL0</accession>
<dbReference type="Proteomes" id="UP000033774">
    <property type="component" value="Unassembled WGS sequence"/>
</dbReference>
<name>A0A0F3ISL0_9PROT</name>
<reference evidence="2 3" key="1">
    <citation type="submission" date="2015-03" db="EMBL/GenBank/DDBJ databases">
        <title>Draft genome sequence of Elstera litoralis.</title>
        <authorList>
            <person name="Rahalkar M.C."/>
            <person name="Dhakephalkar P.K."/>
            <person name="Pore S.D."/>
            <person name="Arora P."/>
            <person name="Kapse N.G."/>
            <person name="Pandit P.S."/>
        </authorList>
    </citation>
    <scope>NUCLEOTIDE SEQUENCE [LARGE SCALE GENOMIC DNA]</scope>
    <source>
        <strain evidence="2 3">Dia-1</strain>
    </source>
</reference>
<keyword evidence="1" id="KW-0472">Membrane</keyword>
<feature type="transmembrane region" description="Helical" evidence="1">
    <location>
        <begin position="39"/>
        <end position="61"/>
    </location>
</feature>
<dbReference type="AlphaFoldDB" id="A0A0F3ISL0"/>
<dbReference type="EMBL" id="LAJY01000248">
    <property type="protein sequence ID" value="KJV09612.1"/>
    <property type="molecule type" value="Genomic_DNA"/>
</dbReference>
<keyword evidence="1" id="KW-1133">Transmembrane helix</keyword>
<organism evidence="2 3">
    <name type="scientific">Elstera litoralis</name>
    <dbReference type="NCBI Taxonomy" id="552518"/>
    <lineage>
        <taxon>Bacteria</taxon>
        <taxon>Pseudomonadati</taxon>
        <taxon>Pseudomonadota</taxon>
        <taxon>Alphaproteobacteria</taxon>
        <taxon>Rhodospirillales</taxon>
        <taxon>Rhodospirillaceae</taxon>
        <taxon>Elstera</taxon>
    </lineage>
</organism>
<gene>
    <name evidence="2" type="ORF">VZ95_10390</name>
</gene>
<evidence type="ECO:0000313" key="3">
    <source>
        <dbReference type="Proteomes" id="UP000033774"/>
    </source>
</evidence>
<protein>
    <submittedName>
        <fullName evidence="2">Uncharacterized protein</fullName>
    </submittedName>
</protein>
<sequence length="63" mass="6876">MASIFHLSLGAHARQAPLTAAFFTVLSQVSGFHESWEASILYGIALSIGMHAIVYGIGWVMRR</sequence>
<keyword evidence="1" id="KW-0812">Transmembrane</keyword>